<dbReference type="Proteomes" id="UP001249851">
    <property type="component" value="Unassembled WGS sequence"/>
</dbReference>
<gene>
    <name evidence="1" type="ORF">P5673_012952</name>
</gene>
<proteinExistence type="predicted"/>
<reference evidence="1" key="2">
    <citation type="journal article" date="2023" name="Science">
        <title>Genomic signatures of disease resistance in endangered staghorn corals.</title>
        <authorList>
            <person name="Vollmer S.V."/>
            <person name="Selwyn J.D."/>
            <person name="Despard B.A."/>
            <person name="Roesel C.L."/>
        </authorList>
    </citation>
    <scope>NUCLEOTIDE SEQUENCE</scope>
    <source>
        <strain evidence="1">K2</strain>
    </source>
</reference>
<evidence type="ECO:0000313" key="2">
    <source>
        <dbReference type="Proteomes" id="UP001249851"/>
    </source>
</evidence>
<sequence length="64" mass="7163">MHGFIVVTKNVVTHVVNQLQEEEIGEEYAYDLQSVLAMVHSPTEISTLDDKSSLQQPLSSTIDF</sequence>
<keyword evidence="2" id="KW-1185">Reference proteome</keyword>
<dbReference type="AlphaFoldDB" id="A0AAD9QME5"/>
<evidence type="ECO:0000313" key="1">
    <source>
        <dbReference type="EMBL" id="KAK2563936.1"/>
    </source>
</evidence>
<dbReference type="EMBL" id="JARQWQ010000024">
    <property type="protein sequence ID" value="KAK2563936.1"/>
    <property type="molecule type" value="Genomic_DNA"/>
</dbReference>
<protein>
    <submittedName>
        <fullName evidence="1">Uncharacterized protein</fullName>
    </submittedName>
</protein>
<reference evidence="1" key="1">
    <citation type="journal article" date="2023" name="G3 (Bethesda)">
        <title>Whole genome assembly and annotation of the endangered Caribbean coral Acropora cervicornis.</title>
        <authorList>
            <person name="Selwyn J.D."/>
            <person name="Vollmer S.V."/>
        </authorList>
    </citation>
    <scope>NUCLEOTIDE SEQUENCE</scope>
    <source>
        <strain evidence="1">K2</strain>
    </source>
</reference>
<accession>A0AAD9QME5</accession>
<organism evidence="1 2">
    <name type="scientific">Acropora cervicornis</name>
    <name type="common">Staghorn coral</name>
    <dbReference type="NCBI Taxonomy" id="6130"/>
    <lineage>
        <taxon>Eukaryota</taxon>
        <taxon>Metazoa</taxon>
        <taxon>Cnidaria</taxon>
        <taxon>Anthozoa</taxon>
        <taxon>Hexacorallia</taxon>
        <taxon>Scleractinia</taxon>
        <taxon>Astrocoeniina</taxon>
        <taxon>Acroporidae</taxon>
        <taxon>Acropora</taxon>
    </lineage>
</organism>
<comment type="caution">
    <text evidence="1">The sequence shown here is derived from an EMBL/GenBank/DDBJ whole genome shotgun (WGS) entry which is preliminary data.</text>
</comment>
<name>A0AAD9QME5_ACRCE</name>